<feature type="transmembrane region" description="Helical" evidence="7">
    <location>
        <begin position="76"/>
        <end position="101"/>
    </location>
</feature>
<dbReference type="Pfam" id="PF00528">
    <property type="entry name" value="BPD_transp_1"/>
    <property type="match status" value="1"/>
</dbReference>
<dbReference type="EMBL" id="JACJHZ010000054">
    <property type="protein sequence ID" value="MBA9024292.1"/>
    <property type="molecule type" value="Genomic_DNA"/>
</dbReference>
<feature type="transmembrane region" description="Helical" evidence="7">
    <location>
        <begin position="113"/>
        <end position="133"/>
    </location>
</feature>
<dbReference type="SUPFAM" id="SSF161098">
    <property type="entry name" value="MetI-like"/>
    <property type="match status" value="1"/>
</dbReference>
<keyword evidence="2 7" id="KW-0813">Transport</keyword>
<evidence type="ECO:0000256" key="7">
    <source>
        <dbReference type="RuleBase" id="RU363032"/>
    </source>
</evidence>
<feature type="domain" description="ABC transmembrane type-1" evidence="8">
    <location>
        <begin position="77"/>
        <end position="268"/>
    </location>
</feature>
<protein>
    <submittedName>
        <fullName evidence="9">Multiple sugar transport system permease protein</fullName>
    </submittedName>
</protein>
<evidence type="ECO:0000256" key="3">
    <source>
        <dbReference type="ARBA" id="ARBA00022475"/>
    </source>
</evidence>
<keyword evidence="9" id="KW-0762">Sugar transport</keyword>
<evidence type="ECO:0000313" key="9">
    <source>
        <dbReference type="EMBL" id="MBA9024292.1"/>
    </source>
</evidence>
<evidence type="ECO:0000259" key="8">
    <source>
        <dbReference type="PROSITE" id="PS50928"/>
    </source>
</evidence>
<evidence type="ECO:0000256" key="6">
    <source>
        <dbReference type="ARBA" id="ARBA00023136"/>
    </source>
</evidence>
<dbReference type="InterPro" id="IPR050901">
    <property type="entry name" value="BP-dep_ABC_trans_perm"/>
</dbReference>
<accession>A0ABR6CGW1</accession>
<keyword evidence="10" id="KW-1185">Reference proteome</keyword>
<reference evidence="9 10" key="1">
    <citation type="submission" date="2020-08" db="EMBL/GenBank/DDBJ databases">
        <title>Genomic Encyclopedia of Type Strains, Phase IV (KMG-IV): sequencing the most valuable type-strain genomes for metagenomic binning, comparative biology and taxonomic classification.</title>
        <authorList>
            <person name="Goeker M."/>
        </authorList>
    </citation>
    <scope>NUCLEOTIDE SEQUENCE [LARGE SCALE GENOMIC DNA]</scope>
    <source>
        <strain evidence="9 10">DSM 17455</strain>
    </source>
</reference>
<evidence type="ECO:0000256" key="5">
    <source>
        <dbReference type="ARBA" id="ARBA00022989"/>
    </source>
</evidence>
<evidence type="ECO:0000256" key="1">
    <source>
        <dbReference type="ARBA" id="ARBA00004651"/>
    </source>
</evidence>
<keyword evidence="5 7" id="KW-1133">Transmembrane helix</keyword>
<sequence>MMIAGRSNSARLLGGIGLYGAIAAYVIFALFPIYWTLKISVTPQSLLYSEGITLWPSATTFENYATVLKASDFPLYFFNSVLVSVTTAILVTVIASGAGYAMSRFSFRGKTTVAIALLLTQTFPLVMVIPPIYRIMGEIGLTNSLTGLIIIYTAFNTAFATFLMQSFFDGIPKDLEEAAMIDGCTRFEALRRIIIPLTLPGMGATLGFVFTAAWSELLFALMLISSEGQKTFAVGLLTFIGKFAVDWGQMMAASILALIPVCIFFAFLQRYLVTGLTAGAVKG</sequence>
<keyword evidence="4 7" id="KW-0812">Transmembrane</keyword>
<comment type="subcellular location">
    <subcellularLocation>
        <location evidence="1 7">Cell membrane</location>
        <topology evidence="1 7">Multi-pass membrane protein</topology>
    </subcellularLocation>
</comment>
<evidence type="ECO:0000256" key="4">
    <source>
        <dbReference type="ARBA" id="ARBA00022692"/>
    </source>
</evidence>
<dbReference type="PANTHER" id="PTHR32243:SF18">
    <property type="entry name" value="INNER MEMBRANE ABC TRANSPORTER PERMEASE PROTEIN YCJP"/>
    <property type="match status" value="1"/>
</dbReference>
<dbReference type="Proteomes" id="UP000587524">
    <property type="component" value="Unassembled WGS sequence"/>
</dbReference>
<feature type="transmembrane region" description="Helical" evidence="7">
    <location>
        <begin position="145"/>
        <end position="168"/>
    </location>
</feature>
<dbReference type="InterPro" id="IPR000515">
    <property type="entry name" value="MetI-like"/>
</dbReference>
<dbReference type="CDD" id="cd06261">
    <property type="entry name" value="TM_PBP2"/>
    <property type="match status" value="1"/>
</dbReference>
<feature type="transmembrane region" description="Helical" evidence="7">
    <location>
        <begin position="12"/>
        <end position="35"/>
    </location>
</feature>
<dbReference type="PANTHER" id="PTHR32243">
    <property type="entry name" value="MALTOSE TRANSPORT SYSTEM PERMEASE-RELATED"/>
    <property type="match status" value="1"/>
</dbReference>
<keyword evidence="6 7" id="KW-0472">Membrane</keyword>
<evidence type="ECO:0000313" key="10">
    <source>
        <dbReference type="Proteomes" id="UP000587524"/>
    </source>
</evidence>
<dbReference type="Gene3D" id="1.10.3720.10">
    <property type="entry name" value="MetI-like"/>
    <property type="match status" value="1"/>
</dbReference>
<evidence type="ECO:0000256" key="2">
    <source>
        <dbReference type="ARBA" id="ARBA00022448"/>
    </source>
</evidence>
<keyword evidence="3" id="KW-1003">Cell membrane</keyword>
<feature type="transmembrane region" description="Helical" evidence="7">
    <location>
        <begin position="189"/>
        <end position="214"/>
    </location>
</feature>
<organism evidence="9 10">
    <name type="scientific">Aminobacter ciceronei</name>
    <dbReference type="NCBI Taxonomy" id="150723"/>
    <lineage>
        <taxon>Bacteria</taxon>
        <taxon>Pseudomonadati</taxon>
        <taxon>Pseudomonadota</taxon>
        <taxon>Alphaproteobacteria</taxon>
        <taxon>Hyphomicrobiales</taxon>
        <taxon>Phyllobacteriaceae</taxon>
        <taxon>Aminobacter</taxon>
    </lineage>
</organism>
<gene>
    <name evidence="9" type="ORF">HNQ97_006330</name>
</gene>
<dbReference type="InterPro" id="IPR035906">
    <property type="entry name" value="MetI-like_sf"/>
</dbReference>
<name>A0ABR6CGW1_9HYPH</name>
<proteinExistence type="inferred from homology"/>
<feature type="transmembrane region" description="Helical" evidence="7">
    <location>
        <begin position="247"/>
        <end position="268"/>
    </location>
</feature>
<comment type="similarity">
    <text evidence="7">Belongs to the binding-protein-dependent transport system permease family.</text>
</comment>
<dbReference type="PROSITE" id="PS50928">
    <property type="entry name" value="ABC_TM1"/>
    <property type="match status" value="1"/>
</dbReference>
<comment type="caution">
    <text evidence="9">The sequence shown here is derived from an EMBL/GenBank/DDBJ whole genome shotgun (WGS) entry which is preliminary data.</text>
</comment>